<sequence>MKAILISAALTLVPALGYAQCSSQHAMSCAEGMVYDETTNSCKAVSS</sequence>
<evidence type="ECO:0000256" key="1">
    <source>
        <dbReference type="SAM" id="SignalP"/>
    </source>
</evidence>
<evidence type="ECO:0000313" key="2">
    <source>
        <dbReference type="EMBL" id="SMX28880.1"/>
    </source>
</evidence>
<evidence type="ECO:0008006" key="4">
    <source>
        <dbReference type="Google" id="ProtNLM"/>
    </source>
</evidence>
<dbReference type="Proteomes" id="UP000225972">
    <property type="component" value="Unassembled WGS sequence"/>
</dbReference>
<organism evidence="2 3">
    <name type="scientific">Pelagimonas phthalicica</name>
    <dbReference type="NCBI Taxonomy" id="1037362"/>
    <lineage>
        <taxon>Bacteria</taxon>
        <taxon>Pseudomonadati</taxon>
        <taxon>Pseudomonadota</taxon>
        <taxon>Alphaproteobacteria</taxon>
        <taxon>Rhodobacterales</taxon>
        <taxon>Roseobacteraceae</taxon>
        <taxon>Pelagimonas</taxon>
    </lineage>
</organism>
<proteinExistence type="predicted"/>
<reference evidence="3" key="1">
    <citation type="submission" date="2017-05" db="EMBL/GenBank/DDBJ databases">
        <authorList>
            <person name="Rodrigo-Torres L."/>
            <person name="Arahal R. D."/>
            <person name="Lucena T."/>
        </authorList>
    </citation>
    <scope>NUCLEOTIDE SEQUENCE [LARGE SCALE GENOMIC DNA]</scope>
    <source>
        <strain evidence="3">CECT 8649</strain>
    </source>
</reference>
<dbReference type="RefSeq" id="WP_166652760.1">
    <property type="nucleotide sequence ID" value="NZ_FXXP01000002.1"/>
</dbReference>
<evidence type="ECO:0000313" key="3">
    <source>
        <dbReference type="Proteomes" id="UP000225972"/>
    </source>
</evidence>
<dbReference type="EMBL" id="FXXP01000002">
    <property type="protein sequence ID" value="SMX28880.1"/>
    <property type="molecule type" value="Genomic_DNA"/>
</dbReference>
<gene>
    <name evidence="2" type="ORF">TRP8649_03007</name>
</gene>
<accession>A0A238JDW3</accession>
<protein>
    <recommendedName>
        <fullName evidence="4">Adenylosuccinate lyase</fullName>
    </recommendedName>
</protein>
<feature type="chain" id="PRO_5012489301" description="Adenylosuccinate lyase" evidence="1">
    <location>
        <begin position="20"/>
        <end position="47"/>
    </location>
</feature>
<dbReference type="AlphaFoldDB" id="A0A238JDW3"/>
<keyword evidence="1" id="KW-0732">Signal</keyword>
<feature type="signal peptide" evidence="1">
    <location>
        <begin position="1"/>
        <end position="19"/>
    </location>
</feature>
<name>A0A238JDW3_9RHOB</name>
<keyword evidence="3" id="KW-1185">Reference proteome</keyword>